<organism evidence="2 3">
    <name type="scientific">Nonomuraea helvata</name>
    <dbReference type="NCBI Taxonomy" id="37484"/>
    <lineage>
        <taxon>Bacteria</taxon>
        <taxon>Bacillati</taxon>
        <taxon>Actinomycetota</taxon>
        <taxon>Actinomycetes</taxon>
        <taxon>Streptosporangiales</taxon>
        <taxon>Streptosporangiaceae</taxon>
        <taxon>Nonomuraea</taxon>
    </lineage>
</organism>
<protein>
    <submittedName>
        <fullName evidence="2">Uncharacterized protein</fullName>
    </submittedName>
</protein>
<gene>
    <name evidence="2" type="ORF">ACFFSA_24000</name>
</gene>
<accession>A0ABV5S3A7</accession>
<dbReference type="EMBL" id="JBHMBW010000021">
    <property type="protein sequence ID" value="MFB9626160.1"/>
    <property type="molecule type" value="Genomic_DNA"/>
</dbReference>
<evidence type="ECO:0000313" key="2">
    <source>
        <dbReference type="EMBL" id="MFB9626160.1"/>
    </source>
</evidence>
<feature type="compositionally biased region" description="Gly residues" evidence="1">
    <location>
        <begin position="237"/>
        <end position="252"/>
    </location>
</feature>
<feature type="region of interest" description="Disordered" evidence="1">
    <location>
        <begin position="211"/>
        <end position="252"/>
    </location>
</feature>
<keyword evidence="3" id="KW-1185">Reference proteome</keyword>
<reference evidence="2 3" key="1">
    <citation type="submission" date="2024-09" db="EMBL/GenBank/DDBJ databases">
        <authorList>
            <person name="Sun Q."/>
            <person name="Mori K."/>
        </authorList>
    </citation>
    <scope>NUCLEOTIDE SEQUENCE [LARGE SCALE GENOMIC DNA]</scope>
    <source>
        <strain evidence="2 3">JCM 3143</strain>
    </source>
</reference>
<evidence type="ECO:0000313" key="3">
    <source>
        <dbReference type="Proteomes" id="UP001589532"/>
    </source>
</evidence>
<comment type="caution">
    <text evidence="2">The sequence shown here is derived from an EMBL/GenBank/DDBJ whole genome shotgun (WGS) entry which is preliminary data.</text>
</comment>
<proteinExistence type="predicted"/>
<name>A0ABV5S3A7_9ACTN</name>
<dbReference type="RefSeq" id="WP_345003359.1">
    <property type="nucleotide sequence ID" value="NZ_BAAAXV010000012.1"/>
</dbReference>
<feature type="compositionally biased region" description="Polar residues" evidence="1">
    <location>
        <begin position="219"/>
        <end position="231"/>
    </location>
</feature>
<dbReference type="Proteomes" id="UP001589532">
    <property type="component" value="Unassembled WGS sequence"/>
</dbReference>
<evidence type="ECO:0000256" key="1">
    <source>
        <dbReference type="SAM" id="MobiDB-lite"/>
    </source>
</evidence>
<sequence>MARTSTVILLATSVPVDKAGLELLSGLSIDDHGRVVCPPRIMIYRRRRVHATRLSRQEFVDLKVDGQGMVVEDLHLDRCSFVMCDLGADDPDLNRVVRNVTVSRCVFNGCDVKGVYFDEVTVSWRRWPTARSTRWWRSRPSGRHSFRTYSRIWRSCGSWALPSSGPGVLEAPPFPPPPADRPFGGASHDGADVDRAEARRHRHHAELVRTVSPAAHSMITRQDSPEVSRSSGAVQGVFGGVGQQGRDGVGRQ</sequence>